<dbReference type="OrthoDB" id="101857at2"/>
<keyword evidence="3" id="KW-0489">Methyltransferase</keyword>
<proteinExistence type="predicted"/>
<dbReference type="RefSeq" id="WP_025374527.1">
    <property type="nucleotide sequence ID" value="NZ_CP003915.1"/>
</dbReference>
<dbReference type="KEGG" id="amim:MIM_c37680"/>
<dbReference type="SUPFAM" id="SSF53335">
    <property type="entry name" value="S-adenosyl-L-methionine-dependent methyltransferases"/>
    <property type="match status" value="1"/>
</dbReference>
<organism evidence="3 4">
    <name type="scientific">Advenella mimigardefordensis (strain DSM 17166 / LMG 22922 / DPN7)</name>
    <dbReference type="NCBI Taxonomy" id="1247726"/>
    <lineage>
        <taxon>Bacteria</taxon>
        <taxon>Pseudomonadati</taxon>
        <taxon>Pseudomonadota</taxon>
        <taxon>Betaproteobacteria</taxon>
        <taxon>Burkholderiales</taxon>
        <taxon>Alcaligenaceae</taxon>
    </lineage>
</organism>
<dbReference type="GO" id="GO:0032259">
    <property type="term" value="P:methylation"/>
    <property type="evidence" value="ECO:0007669"/>
    <property type="project" value="UniProtKB-KW"/>
</dbReference>
<dbReference type="Pfam" id="PF05050">
    <property type="entry name" value="Methyltransf_21"/>
    <property type="match status" value="1"/>
</dbReference>
<dbReference type="AlphaFoldDB" id="W0PJU5"/>
<sequence length="740" mass="84385">MNQHTNEPRFATVKADGVEYPIYLTSPNQDYIQKNLATTGIPYELPMLTDMKARLQPESTVLDIGANIGNHTFYLAQVLRCQVIAFEANDELAHAMDMTTSEAGLEERITVHAFALGDKPGFAAFEQAMPENLGGQALKKGTGRIKVRTLDSFGISAPISAIKIDVEGMELDVLKGGSKLIGAHLPMLYIEAQTKDSFLEISAYLREFGYVYRDTFNATPTHLFIHKTKLQDEGSIAKSSLSRVEYEYDLLTANKKIKKDLVDCQMKYRDISHLNSSLKLENERLQEQARLNAETPVSADDERLRIELDQAEKELADARLQIERLREDVFRERREKECQIQQFSQQNVADRLDAALQGKLTAEVERLTAENRSLSALLEGQQALKTALDESKKKCADMAFILENANAEVAQLQAERSKLLAKIKEIDEDRTQVLKLQEQIKQMQIKQQGLQAELTKQAEQLAVQEKKDNEQKLQLQSQAEQLTAMEKQAALVKELEVQIQQLSTETSRLQSENADLSTLLESSHVDSGKVEELELTLLDHKNRHSQAMEDNERLQSEIQQLNQALTAAENEVMGVRDLAQRQEDYKVKAEKSNEQLSRLTSELDSYRKEVERIPEMERINAALERQRDDYAEAIVSLKSQHQQYIEGMRLLHEQQQRDNEQQMQFLIQKKMESLAPLQANQEKLDKLIEYRNDIEKIYAERTPLLNNLQGTQGVEQIQDKKAALEDLNRQLAEFNNRSLS</sequence>
<evidence type="ECO:0000313" key="4">
    <source>
        <dbReference type="Proteomes" id="UP000019095"/>
    </source>
</evidence>
<protein>
    <submittedName>
        <fullName evidence="3">N-terminal FkbM family methyltransferase domain-containing protein</fullName>
    </submittedName>
</protein>
<dbReference type="CDD" id="cd02440">
    <property type="entry name" value="AdoMet_MTases"/>
    <property type="match status" value="1"/>
</dbReference>
<dbReference type="PATRIC" id="fig|1247726.3.peg.4161"/>
<dbReference type="GO" id="GO:0008168">
    <property type="term" value="F:methyltransferase activity"/>
    <property type="evidence" value="ECO:0007669"/>
    <property type="project" value="UniProtKB-KW"/>
</dbReference>
<evidence type="ECO:0000259" key="2">
    <source>
        <dbReference type="Pfam" id="PF05050"/>
    </source>
</evidence>
<gene>
    <name evidence="3" type="ORF">MIM_c37680</name>
</gene>
<feature type="coiled-coil region" evidence="1">
    <location>
        <begin position="485"/>
        <end position="640"/>
    </location>
</feature>
<dbReference type="InterPro" id="IPR006342">
    <property type="entry name" value="FkbM_mtfrase"/>
</dbReference>
<dbReference type="EMBL" id="CP003915">
    <property type="protein sequence ID" value="AHG65825.1"/>
    <property type="molecule type" value="Genomic_DNA"/>
</dbReference>
<dbReference type="NCBIfam" id="TIGR01444">
    <property type="entry name" value="fkbM_fam"/>
    <property type="match status" value="1"/>
</dbReference>
<name>W0PJU5_ADVMD</name>
<dbReference type="InterPro" id="IPR029063">
    <property type="entry name" value="SAM-dependent_MTases_sf"/>
</dbReference>
<dbReference type="STRING" id="1247726.MIM_c37680"/>
<feature type="domain" description="Methyltransferase FkbM" evidence="2">
    <location>
        <begin position="63"/>
        <end position="212"/>
    </location>
</feature>
<keyword evidence="1" id="KW-0175">Coiled coil</keyword>
<keyword evidence="3" id="KW-0808">Transferase</keyword>
<keyword evidence="4" id="KW-1185">Reference proteome</keyword>
<evidence type="ECO:0000256" key="1">
    <source>
        <dbReference type="SAM" id="Coils"/>
    </source>
</evidence>
<dbReference type="eggNOG" id="COG2433">
    <property type="taxonomic scope" value="Bacteria"/>
</dbReference>
<evidence type="ECO:0000313" key="3">
    <source>
        <dbReference type="EMBL" id="AHG65825.1"/>
    </source>
</evidence>
<feature type="coiled-coil region" evidence="1">
    <location>
        <begin position="364"/>
        <end position="460"/>
    </location>
</feature>
<reference evidence="3 4" key="1">
    <citation type="journal article" date="2014" name="Microbiology">
        <title>Unravelling the complete genome sequence of Advenella mimigardefordensis strain DPN7T and novel insights in the catabolism of the xenobiotic polythioester precursor 3,3'-dithiodipropionate.</title>
        <authorList>
            <person name="Wubbeler J.H."/>
            <person name="Hiessl S."/>
            <person name="Schuldes J."/>
            <person name="Thurmer A."/>
            <person name="Daniel R."/>
            <person name="Steinbuchel A."/>
        </authorList>
    </citation>
    <scope>NUCLEOTIDE SEQUENCE [LARGE SCALE GENOMIC DNA]</scope>
    <source>
        <strain evidence="4">DSM 17166 / LMG 22922 / DPN7</strain>
    </source>
</reference>
<dbReference type="InterPro" id="IPR052514">
    <property type="entry name" value="SAM-dependent_MTase"/>
</dbReference>
<dbReference type="Gene3D" id="3.40.50.150">
    <property type="entry name" value="Vaccinia Virus protein VP39"/>
    <property type="match status" value="1"/>
</dbReference>
<dbReference type="PANTHER" id="PTHR34203">
    <property type="entry name" value="METHYLTRANSFERASE, FKBM FAMILY PROTEIN"/>
    <property type="match status" value="1"/>
</dbReference>
<dbReference type="HOGENOM" id="CLU_374936_0_0_4"/>
<dbReference type="PANTHER" id="PTHR34203:SF15">
    <property type="entry name" value="SLL1173 PROTEIN"/>
    <property type="match status" value="1"/>
</dbReference>
<feature type="coiled-coil region" evidence="1">
    <location>
        <begin position="268"/>
        <end position="335"/>
    </location>
</feature>
<dbReference type="Proteomes" id="UP000019095">
    <property type="component" value="Chromosome"/>
</dbReference>
<accession>W0PJU5</accession>